<evidence type="ECO:0000313" key="1">
    <source>
        <dbReference type="EMBL" id="KZS58380.1"/>
    </source>
</evidence>
<dbReference type="SUPFAM" id="SSF140453">
    <property type="entry name" value="EsxAB dimer-like"/>
    <property type="match status" value="1"/>
</dbReference>
<dbReference type="EMBL" id="LWCI01000150">
    <property type="protein sequence ID" value="KZS58380.1"/>
    <property type="molecule type" value="Genomic_DNA"/>
</dbReference>
<dbReference type="InterPro" id="IPR036689">
    <property type="entry name" value="ESAT-6-like_sf"/>
</dbReference>
<gene>
    <name evidence="1" type="ORF">A4G28_13615</name>
</gene>
<dbReference type="RefSeq" id="WP_075512757.1">
    <property type="nucleotide sequence ID" value="NZ_CP089224.1"/>
</dbReference>
<dbReference type="Pfam" id="PF06013">
    <property type="entry name" value="WXG100"/>
    <property type="match status" value="1"/>
</dbReference>
<dbReference type="AlphaFoldDB" id="A0A163WIM2"/>
<dbReference type="Proteomes" id="UP000077342">
    <property type="component" value="Unassembled WGS sequence"/>
</dbReference>
<reference evidence="2" key="1">
    <citation type="submission" date="2016-04" db="EMBL/GenBank/DDBJ databases">
        <authorList>
            <person name="Strapagiel D."/>
            <person name="Borowka P."/>
            <person name="Marciniak B."/>
            <person name="Bakula Z."/>
            <person name="Van Ingen J."/>
            <person name="Safianowska A."/>
            <person name="Dziadek J."/>
            <person name="Jagielski T."/>
        </authorList>
    </citation>
    <scope>NUCLEOTIDE SEQUENCE [LARGE SCALE GENOMIC DNA]</scope>
    <source>
        <strain evidence="2">1010001458</strain>
    </source>
</reference>
<proteinExistence type="predicted"/>
<keyword evidence="2" id="KW-1185">Reference proteome</keyword>
<accession>A0A163WIM2</accession>
<dbReference type="Gene3D" id="1.10.287.1060">
    <property type="entry name" value="ESAT-6-like"/>
    <property type="match status" value="1"/>
</dbReference>
<protein>
    <submittedName>
        <fullName evidence="1">Secretion protein</fullName>
    </submittedName>
</protein>
<name>A0A163WIM2_9MYCO</name>
<sequence length="96" mass="10473">MAEAFRVDPAALSEAVQRMAEFGRHTESMLAEIDSLVTRLHVTWTGHGAAAHAEAHRHWALGEAMMRQALAQLRTAGQGAHANYSGAMSTNSRMWS</sequence>
<comment type="caution">
    <text evidence="1">The sequence shown here is derived from an EMBL/GenBank/DDBJ whole genome shotgun (WGS) entry which is preliminary data.</text>
</comment>
<evidence type="ECO:0000313" key="2">
    <source>
        <dbReference type="Proteomes" id="UP000077342"/>
    </source>
</evidence>
<dbReference type="InterPro" id="IPR010310">
    <property type="entry name" value="T7SS_ESAT-6-like"/>
</dbReference>
<organism evidence="1 2">
    <name type="scientific">Mycobacterium ostraviense</name>
    <dbReference type="NCBI Taxonomy" id="2738409"/>
    <lineage>
        <taxon>Bacteria</taxon>
        <taxon>Bacillati</taxon>
        <taxon>Actinomycetota</taxon>
        <taxon>Actinomycetes</taxon>
        <taxon>Mycobacteriales</taxon>
        <taxon>Mycobacteriaceae</taxon>
        <taxon>Mycobacterium</taxon>
    </lineage>
</organism>